<organism evidence="3 4">
    <name type="scientific">Lasiosphaeris hirsuta</name>
    <dbReference type="NCBI Taxonomy" id="260670"/>
    <lineage>
        <taxon>Eukaryota</taxon>
        <taxon>Fungi</taxon>
        <taxon>Dikarya</taxon>
        <taxon>Ascomycota</taxon>
        <taxon>Pezizomycotina</taxon>
        <taxon>Sordariomycetes</taxon>
        <taxon>Sordariomycetidae</taxon>
        <taxon>Sordariales</taxon>
        <taxon>Lasiosphaeriaceae</taxon>
        <taxon>Lasiosphaeris</taxon>
    </lineage>
</organism>
<feature type="non-terminal residue" evidence="3">
    <location>
        <position position="1"/>
    </location>
</feature>
<dbReference type="AlphaFoldDB" id="A0AA40DLF5"/>
<dbReference type="PANTHER" id="PTHR10039">
    <property type="entry name" value="AMELOGENIN"/>
    <property type="match status" value="1"/>
</dbReference>
<protein>
    <recommendedName>
        <fullName evidence="2">Nephrocystin 3-like N-terminal domain-containing protein</fullName>
    </recommendedName>
</protein>
<dbReference type="InterPro" id="IPR056884">
    <property type="entry name" value="NPHP3-like_N"/>
</dbReference>
<dbReference type="InterPro" id="IPR027417">
    <property type="entry name" value="P-loop_NTPase"/>
</dbReference>
<dbReference type="SUPFAM" id="SSF52540">
    <property type="entry name" value="P-loop containing nucleoside triphosphate hydrolases"/>
    <property type="match status" value="1"/>
</dbReference>
<proteinExistence type="predicted"/>
<dbReference type="PANTHER" id="PTHR10039:SF15">
    <property type="entry name" value="NACHT DOMAIN-CONTAINING PROTEIN"/>
    <property type="match status" value="1"/>
</dbReference>
<evidence type="ECO:0000313" key="3">
    <source>
        <dbReference type="EMBL" id="KAK0705591.1"/>
    </source>
</evidence>
<dbReference type="EMBL" id="JAUKUA010000007">
    <property type="protein sequence ID" value="KAK0705591.1"/>
    <property type="molecule type" value="Genomic_DNA"/>
</dbReference>
<reference evidence="3" key="1">
    <citation type="submission" date="2023-06" db="EMBL/GenBank/DDBJ databases">
        <title>Genome-scale phylogeny and comparative genomics of the fungal order Sordariales.</title>
        <authorList>
            <consortium name="Lawrence Berkeley National Laboratory"/>
            <person name="Hensen N."/>
            <person name="Bonometti L."/>
            <person name="Westerberg I."/>
            <person name="Brannstrom I.O."/>
            <person name="Guillou S."/>
            <person name="Cros-Aarteil S."/>
            <person name="Calhoun S."/>
            <person name="Haridas S."/>
            <person name="Kuo A."/>
            <person name="Mondo S."/>
            <person name="Pangilinan J."/>
            <person name="Riley R."/>
            <person name="Labutti K."/>
            <person name="Andreopoulos B."/>
            <person name="Lipzen A."/>
            <person name="Chen C."/>
            <person name="Yanf M."/>
            <person name="Daum C."/>
            <person name="Ng V."/>
            <person name="Clum A."/>
            <person name="Steindorff A."/>
            <person name="Ohm R."/>
            <person name="Martin F."/>
            <person name="Silar P."/>
            <person name="Natvig D."/>
            <person name="Lalanne C."/>
            <person name="Gautier V."/>
            <person name="Ament-Velasquez S.L."/>
            <person name="Kruys A."/>
            <person name="Hutchinson M.I."/>
            <person name="Powell A.J."/>
            <person name="Barry K."/>
            <person name="Miller A.N."/>
            <person name="Grigoriev I.V."/>
            <person name="Debuchy R."/>
            <person name="Gladieux P."/>
            <person name="Thoren M.H."/>
            <person name="Johannesson H."/>
        </authorList>
    </citation>
    <scope>NUCLEOTIDE SEQUENCE</scope>
    <source>
        <strain evidence="3">SMH4607-1</strain>
    </source>
</reference>
<dbReference type="Pfam" id="PF24883">
    <property type="entry name" value="NPHP3_N"/>
    <property type="match status" value="1"/>
</dbReference>
<feature type="domain" description="Nephrocystin 3-like N-terminal" evidence="2">
    <location>
        <begin position="1"/>
        <end position="150"/>
    </location>
</feature>
<sequence>TGQWLLDSEQYQAWLETKGQTLFCPGIPGAGKTILTSHINNDTIGPAYVYCNFRQQEEQKADSLLANLLKQLAGRQPALPERVIRTIERNPSSNEIQRTFQSVVAGYPRVFIVVDALDECQASDGCRIRLLSELFNVQNRYGVNVLVTSRFIPEIMYQFKGYIHLEIRATREDVERYVGGHLEQLRPFVQRNQQLQGEIKTKISDAVDGM</sequence>
<comment type="caution">
    <text evidence="3">The sequence shown here is derived from an EMBL/GenBank/DDBJ whole genome shotgun (WGS) entry which is preliminary data.</text>
</comment>
<dbReference type="Gene3D" id="3.40.50.300">
    <property type="entry name" value="P-loop containing nucleotide triphosphate hydrolases"/>
    <property type="match status" value="1"/>
</dbReference>
<keyword evidence="1" id="KW-0677">Repeat</keyword>
<keyword evidence="4" id="KW-1185">Reference proteome</keyword>
<gene>
    <name evidence="3" type="ORF">B0H67DRAFT_498874</name>
</gene>
<dbReference type="Proteomes" id="UP001172102">
    <property type="component" value="Unassembled WGS sequence"/>
</dbReference>
<evidence type="ECO:0000313" key="4">
    <source>
        <dbReference type="Proteomes" id="UP001172102"/>
    </source>
</evidence>
<name>A0AA40DLF5_9PEZI</name>
<accession>A0AA40DLF5</accession>
<evidence type="ECO:0000259" key="2">
    <source>
        <dbReference type="Pfam" id="PF24883"/>
    </source>
</evidence>
<evidence type="ECO:0000256" key="1">
    <source>
        <dbReference type="ARBA" id="ARBA00022737"/>
    </source>
</evidence>